<proteinExistence type="inferred from homology"/>
<evidence type="ECO:0000259" key="7">
    <source>
        <dbReference type="Pfam" id="PF08240"/>
    </source>
</evidence>
<dbReference type="CDD" id="cd08232">
    <property type="entry name" value="idonate-5-DH"/>
    <property type="match status" value="1"/>
</dbReference>
<evidence type="ECO:0000313" key="8">
    <source>
        <dbReference type="EMBL" id="AKS09199.1"/>
    </source>
</evidence>
<dbReference type="SUPFAM" id="SSF50129">
    <property type="entry name" value="GroES-like"/>
    <property type="match status" value="1"/>
</dbReference>
<dbReference type="GO" id="GO:0016491">
    <property type="term" value="F:oxidoreductase activity"/>
    <property type="evidence" value="ECO:0007669"/>
    <property type="project" value="UniProtKB-KW"/>
</dbReference>
<evidence type="ECO:0000256" key="1">
    <source>
        <dbReference type="ARBA" id="ARBA00001947"/>
    </source>
</evidence>
<dbReference type="InterPro" id="IPR013154">
    <property type="entry name" value="ADH-like_N"/>
</dbReference>
<evidence type="ECO:0000256" key="5">
    <source>
        <dbReference type="ARBA" id="ARBA00023002"/>
    </source>
</evidence>
<evidence type="ECO:0000313" key="9">
    <source>
        <dbReference type="Proteomes" id="UP000036608"/>
    </source>
</evidence>
<protein>
    <submittedName>
        <fullName evidence="8">Phosphoesterase</fullName>
    </submittedName>
</protein>
<dbReference type="KEGG" id="ptv:AA957_24795"/>
<evidence type="ECO:0000256" key="2">
    <source>
        <dbReference type="ARBA" id="ARBA00008072"/>
    </source>
</evidence>
<reference evidence="8 9" key="1">
    <citation type="journal article" date="2015" name="Genome Announc.">
        <title>Complete Genome Sequence of the Rhizobacterium Pseudomonas trivialis Strain IHBB745 with Multiple Plant Growth-Promoting Activities and Tolerance to Desiccation and Alkalinity.</title>
        <authorList>
            <person name="Gulati A."/>
            <person name="Swarnkar M.K."/>
            <person name="Vyas P."/>
            <person name="Rahi P."/>
            <person name="Thakur R."/>
            <person name="Thakur N."/>
            <person name="Singh A.K."/>
        </authorList>
    </citation>
    <scope>NUCLEOTIDE SEQUENCE [LARGE SCALE GENOMIC DNA]</scope>
    <source>
        <strain evidence="9">745</strain>
    </source>
</reference>
<keyword evidence="3" id="KW-0479">Metal-binding</keyword>
<dbReference type="PANTHER" id="PTHR43161">
    <property type="entry name" value="SORBITOL DEHYDROGENASE"/>
    <property type="match status" value="1"/>
</dbReference>
<gene>
    <name evidence="8" type="ORF">AA957_24795</name>
</gene>
<reference evidence="9" key="2">
    <citation type="submission" date="2015-05" db="EMBL/GenBank/DDBJ databases">
        <authorList>
            <person name="Swarnkar M.K."/>
            <person name="Vyas P."/>
            <person name="Rahi P."/>
            <person name="Thakur R."/>
            <person name="Thakur N."/>
            <person name="Singh A.K."/>
            <person name="Gulati A."/>
        </authorList>
    </citation>
    <scope>NUCLEOTIDE SEQUENCE [LARGE SCALE GENOMIC DNA]</scope>
    <source>
        <strain evidence="9">745</strain>
    </source>
</reference>
<name>A0A0H5ADH0_9PSED</name>
<dbReference type="Gene3D" id="3.40.50.720">
    <property type="entry name" value="NAD(P)-binding Rossmann-like Domain"/>
    <property type="match status" value="1"/>
</dbReference>
<dbReference type="PANTHER" id="PTHR43161:SF9">
    <property type="entry name" value="SORBITOL DEHYDROGENASE"/>
    <property type="match status" value="1"/>
</dbReference>
<keyword evidence="5" id="KW-0560">Oxidoreductase</keyword>
<organism evidence="8 9">
    <name type="scientific">Pseudomonas trivialis</name>
    <dbReference type="NCBI Taxonomy" id="200450"/>
    <lineage>
        <taxon>Bacteria</taxon>
        <taxon>Pseudomonadati</taxon>
        <taxon>Pseudomonadota</taxon>
        <taxon>Gammaproteobacteria</taxon>
        <taxon>Pseudomonadales</taxon>
        <taxon>Pseudomonadaceae</taxon>
        <taxon>Pseudomonas</taxon>
    </lineage>
</organism>
<evidence type="ECO:0000259" key="6">
    <source>
        <dbReference type="Pfam" id="PF00107"/>
    </source>
</evidence>
<keyword evidence="4" id="KW-0862">Zinc</keyword>
<comment type="similarity">
    <text evidence="2">Belongs to the zinc-containing alcohol dehydrogenase family.</text>
</comment>
<dbReference type="SUPFAM" id="SSF51735">
    <property type="entry name" value="NAD(P)-binding Rossmann-fold domains"/>
    <property type="match status" value="1"/>
</dbReference>
<accession>A0A0H5ADH0</accession>
<dbReference type="InterPro" id="IPR011032">
    <property type="entry name" value="GroES-like_sf"/>
</dbReference>
<dbReference type="Gene3D" id="3.90.180.10">
    <property type="entry name" value="Medium-chain alcohol dehydrogenases, catalytic domain"/>
    <property type="match status" value="1"/>
</dbReference>
<dbReference type="Pfam" id="PF08240">
    <property type="entry name" value="ADH_N"/>
    <property type="match status" value="1"/>
</dbReference>
<dbReference type="AlphaFoldDB" id="A0A0H5ADH0"/>
<dbReference type="InterPro" id="IPR013149">
    <property type="entry name" value="ADH-like_C"/>
</dbReference>
<dbReference type="InterPro" id="IPR036291">
    <property type="entry name" value="NAD(P)-bd_dom_sf"/>
</dbReference>
<dbReference type="GO" id="GO:0046872">
    <property type="term" value="F:metal ion binding"/>
    <property type="evidence" value="ECO:0007669"/>
    <property type="project" value="UniProtKB-KW"/>
</dbReference>
<dbReference type="Pfam" id="PF00107">
    <property type="entry name" value="ADH_zinc_N"/>
    <property type="match status" value="1"/>
</dbReference>
<dbReference type="OrthoDB" id="9773078at2"/>
<feature type="domain" description="Alcohol dehydrogenase-like C-terminal" evidence="6">
    <location>
        <begin position="180"/>
        <end position="305"/>
    </location>
</feature>
<dbReference type="RefSeq" id="WP_049712512.1">
    <property type="nucleotide sequence ID" value="NZ_CP011507.1"/>
</dbReference>
<feature type="domain" description="Alcohol dehydrogenase-like N-terminal" evidence="7">
    <location>
        <begin position="25"/>
        <end position="140"/>
    </location>
</feature>
<evidence type="ECO:0000256" key="4">
    <source>
        <dbReference type="ARBA" id="ARBA00022833"/>
    </source>
</evidence>
<dbReference type="PATRIC" id="fig|200450.3.peg.5095"/>
<dbReference type="Proteomes" id="UP000036608">
    <property type="component" value="Chromosome"/>
</dbReference>
<evidence type="ECO:0000256" key="3">
    <source>
        <dbReference type="ARBA" id="ARBA00022723"/>
    </source>
</evidence>
<dbReference type="EMBL" id="CP011507">
    <property type="protein sequence ID" value="AKS09199.1"/>
    <property type="molecule type" value="Genomic_DNA"/>
</dbReference>
<sequence>MHAIVCHASKDLRVDRLDEPQTLAPAQLRVRIARGGICGSDLHYYQHGGFGTVRLREPMVLGHEVSAVIDAVGSDAGLFKVGQRVAVSPSRPCGGCRYCHQGLPNHCLNMRFYGSAMPFPHIQGAFRQSLVIETHQAHLLADEVSLAEGALAEPLSVGLHAIQRAGAVFGKRVLVTGCGPIGNLLIGSLRAAGAAEIVAVDLSSSALACAEKMGATRTHNLAGGADALKRYTTEKGYFDVMFEVSGSAQALRNGLECIAPRGVLVTVGLGGDVSLPLNLLVSREIDLRGTFRFHPEFAQAVDLLNRRIIDVRPVISHTVPFEQAVQAFELAADKTQAMKVVLDFGVPDPGMQASQQH</sequence>
<comment type="cofactor">
    <cofactor evidence="1">
        <name>Zn(2+)</name>
        <dbReference type="ChEBI" id="CHEBI:29105"/>
    </cofactor>
</comment>